<dbReference type="AlphaFoldDB" id="A0A6N7IPG2"/>
<proteinExistence type="inferred from homology"/>
<dbReference type="InterPro" id="IPR001029">
    <property type="entry name" value="Flagellin_N"/>
</dbReference>
<dbReference type="InterPro" id="IPR001492">
    <property type="entry name" value="Flagellin"/>
</dbReference>
<dbReference type="EMBL" id="WHYR01000007">
    <property type="protein sequence ID" value="MQL51467.1"/>
    <property type="molecule type" value="Genomic_DNA"/>
</dbReference>
<feature type="domain" description="Flagellin N-terminal" evidence="4">
    <location>
        <begin position="5"/>
        <end position="139"/>
    </location>
</feature>
<dbReference type="Proteomes" id="UP000441717">
    <property type="component" value="Unassembled WGS sequence"/>
</dbReference>
<dbReference type="NCBIfam" id="TIGR02550">
    <property type="entry name" value="flagell_flgL"/>
    <property type="match status" value="1"/>
</dbReference>
<dbReference type="PANTHER" id="PTHR42792:SF1">
    <property type="entry name" value="FLAGELLAR HOOK-ASSOCIATED PROTEIN 3"/>
    <property type="match status" value="1"/>
</dbReference>
<keyword evidence="6" id="KW-0969">Cilium</keyword>
<evidence type="ECO:0000256" key="1">
    <source>
        <dbReference type="ARBA" id="ARBA00004365"/>
    </source>
</evidence>
<reference evidence="6 7" key="1">
    <citation type="submission" date="2019-10" db="EMBL/GenBank/DDBJ databases">
        <title>Comparative genomics of sulfur disproportionating microorganisms.</title>
        <authorList>
            <person name="Ward L.M."/>
            <person name="Bertran E."/>
            <person name="Johnston D."/>
        </authorList>
    </citation>
    <scope>NUCLEOTIDE SEQUENCE [LARGE SCALE GENOMIC DNA]</scope>
    <source>
        <strain evidence="6 7">DSM 14055</strain>
    </source>
</reference>
<evidence type="ECO:0000256" key="3">
    <source>
        <dbReference type="ARBA" id="ARBA00023143"/>
    </source>
</evidence>
<comment type="caution">
    <text evidence="6">The sequence shown here is derived from an EMBL/GenBank/DDBJ whole genome shotgun (WGS) entry which is preliminary data.</text>
</comment>
<dbReference type="RefSeq" id="WP_152945394.1">
    <property type="nucleotide sequence ID" value="NZ_WHYR01000007.1"/>
</dbReference>
<evidence type="ECO:0000259" key="5">
    <source>
        <dbReference type="Pfam" id="PF00700"/>
    </source>
</evidence>
<evidence type="ECO:0000256" key="2">
    <source>
        <dbReference type="ARBA" id="ARBA00005709"/>
    </source>
</evidence>
<dbReference type="PANTHER" id="PTHR42792">
    <property type="entry name" value="FLAGELLIN"/>
    <property type="match status" value="1"/>
</dbReference>
<dbReference type="Pfam" id="PF00669">
    <property type="entry name" value="Flagellin_N"/>
    <property type="match status" value="1"/>
</dbReference>
<dbReference type="OrthoDB" id="9758307at2"/>
<protein>
    <submittedName>
        <fullName evidence="6">Flagellar hook-associated protein 3</fullName>
    </submittedName>
</protein>
<evidence type="ECO:0000259" key="4">
    <source>
        <dbReference type="Pfam" id="PF00669"/>
    </source>
</evidence>
<keyword evidence="3" id="KW-0975">Bacterial flagellum</keyword>
<evidence type="ECO:0000313" key="7">
    <source>
        <dbReference type="Proteomes" id="UP000441717"/>
    </source>
</evidence>
<dbReference type="Gene3D" id="1.20.1330.10">
    <property type="entry name" value="f41 fragment of flagellin, N-terminal domain"/>
    <property type="match status" value="2"/>
</dbReference>
<dbReference type="GO" id="GO:0005198">
    <property type="term" value="F:structural molecule activity"/>
    <property type="evidence" value="ECO:0007669"/>
    <property type="project" value="InterPro"/>
</dbReference>
<comment type="subcellular location">
    <subcellularLocation>
        <location evidence="1">Bacterial flagellum</location>
    </subcellularLocation>
</comment>
<dbReference type="GO" id="GO:0009424">
    <property type="term" value="C:bacterial-type flagellum hook"/>
    <property type="evidence" value="ECO:0007669"/>
    <property type="project" value="InterPro"/>
</dbReference>
<organism evidence="6 7">
    <name type="scientific">Desulfofundulus thermobenzoicus</name>
    <dbReference type="NCBI Taxonomy" id="29376"/>
    <lineage>
        <taxon>Bacteria</taxon>
        <taxon>Bacillati</taxon>
        <taxon>Bacillota</taxon>
        <taxon>Clostridia</taxon>
        <taxon>Eubacteriales</taxon>
        <taxon>Peptococcaceae</taxon>
        <taxon>Desulfofundulus</taxon>
    </lineage>
</organism>
<sequence length="414" mass="45414">MRITHGMIAGHLVSAIQLNLEGLVKSQERMSTGKKVNRPSDDPSGTSQIMAVMTDLSTTRQYLRNIQDGLSWLNQGDATMGDATGLLHQARTLAVQGANGTLTRDDMALLAQQVDGIIDSMVNVGNASLGGKYIYAGTNNNYPPFERVKSFVSSGNLQIVIDGSPYKIDKSFFWYDNTSKTITMQTTDTSPSVITITLTREANTTTIEDKNDPSKTIITCYSFSGTLDLPGTTADDKIPLAGSISIEEDSSGNKTITSIDLTIFKGDEKPIQREISAGSVVDVNSNGKEVFLYQPADDKEDQTKPNIFEKLYLLRDALYTGMYDKVDESLGNMDNAMNWLMEHRVSMGSRTAHLESLQSQLQDQEVRLTGVQSSLQDSDIARATIEFQQKQLSYQAALSAGARLLQTSLLDFLR</sequence>
<keyword evidence="6" id="KW-0966">Cell projection</keyword>
<dbReference type="InterPro" id="IPR013384">
    <property type="entry name" value="Flagell_FlgL"/>
</dbReference>
<keyword evidence="7" id="KW-1185">Reference proteome</keyword>
<dbReference type="InterPro" id="IPR046358">
    <property type="entry name" value="Flagellin_C"/>
</dbReference>
<dbReference type="Pfam" id="PF00700">
    <property type="entry name" value="Flagellin_C"/>
    <property type="match status" value="1"/>
</dbReference>
<evidence type="ECO:0000313" key="6">
    <source>
        <dbReference type="EMBL" id="MQL51467.1"/>
    </source>
</evidence>
<accession>A0A6N7IPG2</accession>
<feature type="domain" description="Flagellin C-terminal" evidence="5">
    <location>
        <begin position="331"/>
        <end position="413"/>
    </location>
</feature>
<dbReference type="SUPFAM" id="SSF64518">
    <property type="entry name" value="Phase 1 flagellin"/>
    <property type="match status" value="1"/>
</dbReference>
<keyword evidence="6" id="KW-0282">Flagellum</keyword>
<name>A0A6N7IPG2_9FIRM</name>
<dbReference type="GO" id="GO:0071973">
    <property type="term" value="P:bacterial-type flagellum-dependent cell motility"/>
    <property type="evidence" value="ECO:0007669"/>
    <property type="project" value="InterPro"/>
</dbReference>
<gene>
    <name evidence="6" type="primary">flgL</name>
    <name evidence="6" type="ORF">GFC01_04150</name>
</gene>
<comment type="similarity">
    <text evidence="2">Belongs to the bacterial flagellin family.</text>
</comment>